<accession>A0A087TXE9</accession>
<dbReference type="EMBL" id="KK117188">
    <property type="protein sequence ID" value="KFM69788.1"/>
    <property type="molecule type" value="Genomic_DNA"/>
</dbReference>
<feature type="non-terminal residue" evidence="1">
    <location>
        <position position="1"/>
    </location>
</feature>
<keyword evidence="2" id="KW-1185">Reference proteome</keyword>
<dbReference type="AlphaFoldDB" id="A0A087TXE9"/>
<organism evidence="1 2">
    <name type="scientific">Stegodyphus mimosarum</name>
    <name type="common">African social velvet spider</name>
    <dbReference type="NCBI Taxonomy" id="407821"/>
    <lineage>
        <taxon>Eukaryota</taxon>
        <taxon>Metazoa</taxon>
        <taxon>Ecdysozoa</taxon>
        <taxon>Arthropoda</taxon>
        <taxon>Chelicerata</taxon>
        <taxon>Arachnida</taxon>
        <taxon>Araneae</taxon>
        <taxon>Araneomorphae</taxon>
        <taxon>Entelegynae</taxon>
        <taxon>Eresoidea</taxon>
        <taxon>Eresidae</taxon>
        <taxon>Stegodyphus</taxon>
    </lineage>
</organism>
<sequence length="45" mass="5327">LRPDTTETDHIYSKLYQFKVILLNFTFYTGSSPCRFCEHVTLIDI</sequence>
<proteinExistence type="predicted"/>
<reference evidence="1 2" key="1">
    <citation type="submission" date="2013-11" db="EMBL/GenBank/DDBJ databases">
        <title>Genome sequencing of Stegodyphus mimosarum.</title>
        <authorList>
            <person name="Bechsgaard J."/>
        </authorList>
    </citation>
    <scope>NUCLEOTIDE SEQUENCE [LARGE SCALE GENOMIC DNA]</scope>
</reference>
<name>A0A087TXE9_STEMI</name>
<evidence type="ECO:0000313" key="1">
    <source>
        <dbReference type="EMBL" id="KFM69788.1"/>
    </source>
</evidence>
<evidence type="ECO:0000313" key="2">
    <source>
        <dbReference type="Proteomes" id="UP000054359"/>
    </source>
</evidence>
<dbReference type="Proteomes" id="UP000054359">
    <property type="component" value="Unassembled WGS sequence"/>
</dbReference>
<gene>
    <name evidence="1" type="ORF">X975_04172</name>
</gene>
<feature type="non-terminal residue" evidence="1">
    <location>
        <position position="45"/>
    </location>
</feature>
<protein>
    <submittedName>
        <fullName evidence="1">Uncharacterized protein</fullName>
    </submittedName>
</protein>